<evidence type="ECO:0000313" key="4">
    <source>
        <dbReference type="Proteomes" id="UP000014760"/>
    </source>
</evidence>
<evidence type="ECO:0000313" key="2">
    <source>
        <dbReference type="EMBL" id="ELU02011.1"/>
    </source>
</evidence>
<gene>
    <name evidence="2" type="ORF">CAPTEDRAFT_160410</name>
</gene>
<accession>R7U7B0</accession>
<dbReference type="PANTHER" id="PTHR12356:SF19">
    <property type="entry name" value="NUDC DOMAIN-CONTAINING PROTEIN 3"/>
    <property type="match status" value="1"/>
</dbReference>
<dbReference type="AlphaFoldDB" id="R7U7B0"/>
<dbReference type="STRING" id="283909.R7U7B0"/>
<dbReference type="GO" id="GO:0006457">
    <property type="term" value="P:protein folding"/>
    <property type="evidence" value="ECO:0007669"/>
    <property type="project" value="TreeGrafter"/>
</dbReference>
<dbReference type="InterPro" id="IPR037898">
    <property type="entry name" value="NudC_fam"/>
</dbReference>
<sequence>MEVIVDEDLTWEVNREDSMWSLVPGEHIHVNLEKVQERWWEAVLISEEHISVRKIDPSRPITDLDDQAQAKIEEMMFNEEQKRLGLPQSHEKKVHDMLKDAWDSEGSPFRGQPFDPSKINVAPDGGSTINYPST</sequence>
<dbReference type="EnsemblMetazoa" id="CapteT160410">
    <property type="protein sequence ID" value="CapteP160410"/>
    <property type="gene ID" value="CapteG160410"/>
</dbReference>
<protein>
    <recommendedName>
        <fullName evidence="5">CS domain-containing protein</fullName>
    </recommendedName>
</protein>
<proteinExistence type="predicted"/>
<reference evidence="4" key="1">
    <citation type="submission" date="2012-12" db="EMBL/GenBank/DDBJ databases">
        <authorList>
            <person name="Hellsten U."/>
            <person name="Grimwood J."/>
            <person name="Chapman J.A."/>
            <person name="Shapiro H."/>
            <person name="Aerts A."/>
            <person name="Otillar R.P."/>
            <person name="Terry A.Y."/>
            <person name="Boore J.L."/>
            <person name="Simakov O."/>
            <person name="Marletaz F."/>
            <person name="Cho S.-J."/>
            <person name="Edsinger-Gonzales E."/>
            <person name="Havlak P."/>
            <person name="Kuo D.-H."/>
            <person name="Larsson T."/>
            <person name="Lv J."/>
            <person name="Arendt D."/>
            <person name="Savage R."/>
            <person name="Osoegawa K."/>
            <person name="de Jong P."/>
            <person name="Lindberg D.R."/>
            <person name="Seaver E.C."/>
            <person name="Weisblat D.A."/>
            <person name="Putnam N.H."/>
            <person name="Grigoriev I.V."/>
            <person name="Rokhsar D.S."/>
        </authorList>
    </citation>
    <scope>NUCLEOTIDE SEQUENCE</scope>
    <source>
        <strain evidence="4">I ESC-2004</strain>
    </source>
</reference>
<dbReference type="Gene3D" id="2.60.40.790">
    <property type="match status" value="1"/>
</dbReference>
<evidence type="ECO:0008006" key="5">
    <source>
        <dbReference type="Google" id="ProtNLM"/>
    </source>
</evidence>
<dbReference type="SUPFAM" id="SSF49764">
    <property type="entry name" value="HSP20-like chaperones"/>
    <property type="match status" value="1"/>
</dbReference>
<organism evidence="2">
    <name type="scientific">Capitella teleta</name>
    <name type="common">Polychaete worm</name>
    <dbReference type="NCBI Taxonomy" id="283909"/>
    <lineage>
        <taxon>Eukaryota</taxon>
        <taxon>Metazoa</taxon>
        <taxon>Spiralia</taxon>
        <taxon>Lophotrochozoa</taxon>
        <taxon>Annelida</taxon>
        <taxon>Polychaeta</taxon>
        <taxon>Sedentaria</taxon>
        <taxon>Scolecida</taxon>
        <taxon>Capitellidae</taxon>
        <taxon>Capitella</taxon>
    </lineage>
</organism>
<dbReference type="GO" id="GO:0005737">
    <property type="term" value="C:cytoplasm"/>
    <property type="evidence" value="ECO:0007669"/>
    <property type="project" value="TreeGrafter"/>
</dbReference>
<dbReference type="EMBL" id="KB304477">
    <property type="protein sequence ID" value="ELU02011.1"/>
    <property type="molecule type" value="Genomic_DNA"/>
</dbReference>
<evidence type="ECO:0000313" key="3">
    <source>
        <dbReference type="EnsemblMetazoa" id="CapteP160410"/>
    </source>
</evidence>
<dbReference type="Proteomes" id="UP000014760">
    <property type="component" value="Unassembled WGS sequence"/>
</dbReference>
<dbReference type="HOGENOM" id="CLU_152942_0_0_1"/>
<dbReference type="EMBL" id="AMQN01025284">
    <property type="status" value="NOT_ANNOTATED_CDS"/>
    <property type="molecule type" value="Genomic_DNA"/>
</dbReference>
<dbReference type="GO" id="GO:0051082">
    <property type="term" value="F:unfolded protein binding"/>
    <property type="evidence" value="ECO:0007669"/>
    <property type="project" value="TreeGrafter"/>
</dbReference>
<dbReference type="OrthoDB" id="515366at2759"/>
<dbReference type="OMA" id="MEWWKSI"/>
<name>R7U7B0_CAPTE</name>
<dbReference type="PANTHER" id="PTHR12356">
    <property type="entry name" value="NUCLEAR MOVEMENT PROTEIN NUDC"/>
    <property type="match status" value="1"/>
</dbReference>
<keyword evidence="4" id="KW-1185">Reference proteome</keyword>
<reference evidence="2 4" key="2">
    <citation type="journal article" date="2013" name="Nature">
        <title>Insights into bilaterian evolution from three spiralian genomes.</title>
        <authorList>
            <person name="Simakov O."/>
            <person name="Marletaz F."/>
            <person name="Cho S.J."/>
            <person name="Edsinger-Gonzales E."/>
            <person name="Havlak P."/>
            <person name="Hellsten U."/>
            <person name="Kuo D.H."/>
            <person name="Larsson T."/>
            <person name="Lv J."/>
            <person name="Arendt D."/>
            <person name="Savage R."/>
            <person name="Osoegawa K."/>
            <person name="de Jong P."/>
            <person name="Grimwood J."/>
            <person name="Chapman J.A."/>
            <person name="Shapiro H."/>
            <person name="Aerts A."/>
            <person name="Otillar R.P."/>
            <person name="Terry A.Y."/>
            <person name="Boore J.L."/>
            <person name="Grigoriev I.V."/>
            <person name="Lindberg D.R."/>
            <person name="Seaver E.C."/>
            <person name="Weisblat D.A."/>
            <person name="Putnam N.H."/>
            <person name="Rokhsar D.S."/>
        </authorList>
    </citation>
    <scope>NUCLEOTIDE SEQUENCE</scope>
    <source>
        <strain evidence="2 4">I ESC-2004</strain>
    </source>
</reference>
<feature type="region of interest" description="Disordered" evidence="1">
    <location>
        <begin position="104"/>
        <end position="134"/>
    </location>
</feature>
<evidence type="ECO:0000256" key="1">
    <source>
        <dbReference type="SAM" id="MobiDB-lite"/>
    </source>
</evidence>
<dbReference type="InterPro" id="IPR008978">
    <property type="entry name" value="HSP20-like_chaperone"/>
</dbReference>
<reference evidence="3" key="3">
    <citation type="submission" date="2015-06" db="UniProtKB">
        <authorList>
            <consortium name="EnsemblMetazoa"/>
        </authorList>
    </citation>
    <scope>IDENTIFICATION</scope>
</reference>